<comment type="caution">
    <text evidence="9">The sequence shown here is derived from an EMBL/GenBank/DDBJ whole genome shotgun (WGS) entry which is preliminary data.</text>
</comment>
<dbReference type="PANTHER" id="PTHR30520">
    <property type="entry name" value="FORMATE TRANSPORTER-RELATED"/>
    <property type="match status" value="1"/>
</dbReference>
<gene>
    <name evidence="9" type="ORF">Vretifemale_11749</name>
    <name evidence="10" type="ORF">Vretimale_8193</name>
</gene>
<keyword evidence="4 8" id="KW-1133">Transmembrane helix</keyword>
<comment type="similarity">
    <text evidence="6">Belongs to the FNT transporter (TC 1.A.16) family.</text>
</comment>
<evidence type="ECO:0000256" key="8">
    <source>
        <dbReference type="SAM" id="Phobius"/>
    </source>
</evidence>
<accession>A0A8J4CGY2</accession>
<reference evidence="9" key="1">
    <citation type="journal article" date="2021" name="Proc. Natl. Acad. Sci. U.S.A.">
        <title>Three genomes in the algal genus Volvox reveal the fate of a haploid sex-determining region after a transition to homothallism.</title>
        <authorList>
            <person name="Yamamoto K."/>
            <person name="Hamaji T."/>
            <person name="Kawai-Toyooka H."/>
            <person name="Matsuzaki R."/>
            <person name="Takahashi F."/>
            <person name="Nishimura Y."/>
            <person name="Kawachi M."/>
            <person name="Noguchi H."/>
            <person name="Minakuchi Y."/>
            <person name="Umen J.G."/>
            <person name="Toyoda A."/>
            <person name="Nozaki H."/>
        </authorList>
    </citation>
    <scope>NUCLEOTIDE SEQUENCE</scope>
    <source>
        <strain evidence="10">NIES-3785</strain>
        <strain evidence="9">NIES-3786</strain>
    </source>
</reference>
<dbReference type="InterPro" id="IPR000292">
    <property type="entry name" value="For/NO2_transpt"/>
</dbReference>
<name>A0A8J4CGY2_9CHLO</name>
<keyword evidence="5 8" id="KW-0472">Membrane</keyword>
<evidence type="ECO:0000313" key="10">
    <source>
        <dbReference type="EMBL" id="GIM03653.1"/>
    </source>
</evidence>
<protein>
    <recommendedName>
        <fullName evidence="12">Formate/nitrite transporter</fullName>
    </recommendedName>
</protein>
<dbReference type="GO" id="GO:0005886">
    <property type="term" value="C:plasma membrane"/>
    <property type="evidence" value="ECO:0007669"/>
    <property type="project" value="TreeGrafter"/>
</dbReference>
<keyword evidence="2" id="KW-0813">Transport</keyword>
<evidence type="ECO:0000256" key="1">
    <source>
        <dbReference type="ARBA" id="ARBA00004141"/>
    </source>
</evidence>
<feature type="transmembrane region" description="Helical" evidence="8">
    <location>
        <begin position="148"/>
        <end position="171"/>
    </location>
</feature>
<comment type="subcellular location">
    <subcellularLocation>
        <location evidence="1">Membrane</location>
        <topology evidence="1">Multi-pass membrane protein</topology>
    </subcellularLocation>
</comment>
<dbReference type="Proteomes" id="UP000747110">
    <property type="component" value="Unassembled WGS sequence"/>
</dbReference>
<feature type="transmembrane region" description="Helical" evidence="8">
    <location>
        <begin position="192"/>
        <end position="215"/>
    </location>
</feature>
<evidence type="ECO:0000313" key="9">
    <source>
        <dbReference type="EMBL" id="GIL82823.1"/>
    </source>
</evidence>
<dbReference type="AlphaFoldDB" id="A0A8J4CGY2"/>
<dbReference type="FunFam" id="1.20.1080.10:FF:000011">
    <property type="entry name" value="Formate family transporter"/>
    <property type="match status" value="1"/>
</dbReference>
<dbReference type="GO" id="GO:0015499">
    <property type="term" value="F:formate transmembrane transporter activity"/>
    <property type="evidence" value="ECO:0007669"/>
    <property type="project" value="TreeGrafter"/>
</dbReference>
<dbReference type="EMBL" id="BNCP01000025">
    <property type="protein sequence ID" value="GIL82823.1"/>
    <property type="molecule type" value="Genomic_DNA"/>
</dbReference>
<sequence>MTMPGNGTPVFNDANCDGTEQNDNDAGIKLELGGTQVEIQGLQNARLYHDEHFAHGIRVTADDTAAPSRKATGFLGLRSPTNLDPNPGLRNAGAVTLGTPMPKWPPGHQSAAFEAVAIKKSLILSPAEIYAECAHHGEEKSNFPWYKIWALSIIAGCYVGLGYTTCLLIGGNLKQAPGVGDNDQYNYGIFKLIYGAVGFPFGFTTIIVCGAELYTSLCAYMTAAWWEGKVDLLDVLRVLSTSWTGNFIGCALIAGLLKASEVFDHKDTTLLRQVEDKLSHGWGAVFVKGIFANWLVGIATWMANAAQDLTGKAVGIWLPISAFAMIGFEHSIANMFMFIMAWCQGDYITAKSFIWYNLIPSTLGNYIGGGICLATTYAIAYGSPPKELGKWVDQNLKLKRS</sequence>
<feature type="region of interest" description="Disordered" evidence="7">
    <location>
        <begin position="1"/>
        <end position="22"/>
    </location>
</feature>
<organism evidence="9 11">
    <name type="scientific">Volvox reticuliferus</name>
    <dbReference type="NCBI Taxonomy" id="1737510"/>
    <lineage>
        <taxon>Eukaryota</taxon>
        <taxon>Viridiplantae</taxon>
        <taxon>Chlorophyta</taxon>
        <taxon>core chlorophytes</taxon>
        <taxon>Chlorophyceae</taxon>
        <taxon>CS clade</taxon>
        <taxon>Chlamydomonadales</taxon>
        <taxon>Volvocaceae</taxon>
        <taxon>Volvox</taxon>
    </lineage>
</organism>
<evidence type="ECO:0000256" key="6">
    <source>
        <dbReference type="ARBA" id="ARBA00049660"/>
    </source>
</evidence>
<feature type="transmembrane region" description="Helical" evidence="8">
    <location>
        <begin position="354"/>
        <end position="380"/>
    </location>
</feature>
<dbReference type="EMBL" id="BNCQ01000014">
    <property type="protein sequence ID" value="GIM03653.1"/>
    <property type="molecule type" value="Genomic_DNA"/>
</dbReference>
<feature type="transmembrane region" description="Helical" evidence="8">
    <location>
        <begin position="278"/>
        <end position="296"/>
    </location>
</feature>
<evidence type="ECO:0000256" key="2">
    <source>
        <dbReference type="ARBA" id="ARBA00022448"/>
    </source>
</evidence>
<evidence type="ECO:0000256" key="7">
    <source>
        <dbReference type="SAM" id="MobiDB-lite"/>
    </source>
</evidence>
<feature type="transmembrane region" description="Helical" evidence="8">
    <location>
        <begin position="235"/>
        <end position="257"/>
    </location>
</feature>
<proteinExistence type="inferred from homology"/>
<keyword evidence="3 8" id="KW-0812">Transmembrane</keyword>
<evidence type="ECO:0000256" key="4">
    <source>
        <dbReference type="ARBA" id="ARBA00022989"/>
    </source>
</evidence>
<evidence type="ECO:0000313" key="11">
    <source>
        <dbReference type="Proteomes" id="UP000747110"/>
    </source>
</evidence>
<dbReference type="PANTHER" id="PTHR30520:SF6">
    <property type="entry name" value="FORMATE_NITRATE FAMILY TRANSPORTER (EUROFUNG)"/>
    <property type="match status" value="1"/>
</dbReference>
<keyword evidence="11" id="KW-1185">Reference proteome</keyword>
<evidence type="ECO:0000256" key="3">
    <source>
        <dbReference type="ARBA" id="ARBA00022692"/>
    </source>
</evidence>
<evidence type="ECO:0000256" key="5">
    <source>
        <dbReference type="ARBA" id="ARBA00023136"/>
    </source>
</evidence>
<evidence type="ECO:0008006" key="12">
    <source>
        <dbReference type="Google" id="ProtNLM"/>
    </source>
</evidence>
<dbReference type="Gene3D" id="1.20.1080.10">
    <property type="entry name" value="Glycerol uptake facilitator protein"/>
    <property type="match status" value="1"/>
</dbReference>
<dbReference type="Pfam" id="PF01226">
    <property type="entry name" value="Form_Nir_trans"/>
    <property type="match status" value="1"/>
</dbReference>
<feature type="transmembrane region" description="Helical" evidence="8">
    <location>
        <begin position="316"/>
        <end position="342"/>
    </location>
</feature>
<dbReference type="InterPro" id="IPR023271">
    <property type="entry name" value="Aquaporin-like"/>
</dbReference>
<dbReference type="OrthoDB" id="4829at2759"/>
<dbReference type="Proteomes" id="UP000722791">
    <property type="component" value="Unassembled WGS sequence"/>
</dbReference>